<sequence>MFHILGFIFFLVLIVLVFGLIIVLKIVGTVRRVGRRMKGTDKSSSSDYAYTGQQQSEDASSSAASARKKVFSDDEGEYVDFEEIKDK</sequence>
<proteinExistence type="predicted"/>
<name>A0ABR8VD84_9BACT</name>
<feature type="compositionally biased region" description="Polar residues" evidence="1">
    <location>
        <begin position="42"/>
        <end position="58"/>
    </location>
</feature>
<dbReference type="Proteomes" id="UP000616346">
    <property type="component" value="Unassembled WGS sequence"/>
</dbReference>
<keyword evidence="2" id="KW-0472">Membrane</keyword>
<organism evidence="3 4">
    <name type="scientific">Phocaeicola faecium</name>
    <dbReference type="NCBI Taxonomy" id="2762213"/>
    <lineage>
        <taxon>Bacteria</taxon>
        <taxon>Pseudomonadati</taxon>
        <taxon>Bacteroidota</taxon>
        <taxon>Bacteroidia</taxon>
        <taxon>Bacteroidales</taxon>
        <taxon>Bacteroidaceae</taxon>
        <taxon>Phocaeicola</taxon>
    </lineage>
</organism>
<evidence type="ECO:0000313" key="4">
    <source>
        <dbReference type="Proteomes" id="UP000616346"/>
    </source>
</evidence>
<evidence type="ECO:0000256" key="2">
    <source>
        <dbReference type="SAM" id="Phobius"/>
    </source>
</evidence>
<feature type="transmembrane region" description="Helical" evidence="2">
    <location>
        <begin position="6"/>
        <end position="28"/>
    </location>
</feature>
<gene>
    <name evidence="3" type="ORF">H9626_10980</name>
</gene>
<dbReference type="RefSeq" id="WP_191710496.1">
    <property type="nucleotide sequence ID" value="NZ_JACSPQ010000014.1"/>
</dbReference>
<dbReference type="EMBL" id="JACSPQ010000014">
    <property type="protein sequence ID" value="MBD8002728.1"/>
    <property type="molecule type" value="Genomic_DNA"/>
</dbReference>
<accession>A0ABR8VD84</accession>
<dbReference type="Pfam" id="PF16118">
    <property type="entry name" value="DUF4834"/>
    <property type="match status" value="1"/>
</dbReference>
<keyword evidence="2" id="KW-0812">Transmembrane</keyword>
<evidence type="ECO:0000313" key="3">
    <source>
        <dbReference type="EMBL" id="MBD8002728.1"/>
    </source>
</evidence>
<feature type="region of interest" description="Disordered" evidence="1">
    <location>
        <begin position="36"/>
        <end position="72"/>
    </location>
</feature>
<protein>
    <submittedName>
        <fullName evidence="3">DUF4834 family protein</fullName>
    </submittedName>
</protein>
<keyword evidence="4" id="KW-1185">Reference proteome</keyword>
<comment type="caution">
    <text evidence="3">The sequence shown here is derived from an EMBL/GenBank/DDBJ whole genome shotgun (WGS) entry which is preliminary data.</text>
</comment>
<reference evidence="3 4" key="1">
    <citation type="submission" date="2020-08" db="EMBL/GenBank/DDBJ databases">
        <title>A Genomic Blueprint of the Chicken Gut Microbiome.</title>
        <authorList>
            <person name="Gilroy R."/>
            <person name="Ravi A."/>
            <person name="Getino M."/>
            <person name="Pursley I."/>
            <person name="Horton D.L."/>
            <person name="Alikhan N.-F."/>
            <person name="Baker D."/>
            <person name="Gharbi K."/>
            <person name="Hall N."/>
            <person name="Watson M."/>
            <person name="Adriaenssens E.M."/>
            <person name="Foster-Nyarko E."/>
            <person name="Jarju S."/>
            <person name="Secka A."/>
            <person name="Antonio M."/>
            <person name="Oren A."/>
            <person name="Chaudhuri R."/>
            <person name="La Ragione R.M."/>
            <person name="Hildebrand F."/>
            <person name="Pallen M.J."/>
        </authorList>
    </citation>
    <scope>NUCLEOTIDE SEQUENCE [LARGE SCALE GENOMIC DNA]</scope>
    <source>
        <strain evidence="3 4">Sa1YUN3</strain>
    </source>
</reference>
<keyword evidence="2" id="KW-1133">Transmembrane helix</keyword>
<dbReference type="InterPro" id="IPR032272">
    <property type="entry name" value="DUF4834"/>
</dbReference>
<evidence type="ECO:0000256" key="1">
    <source>
        <dbReference type="SAM" id="MobiDB-lite"/>
    </source>
</evidence>